<sequence>MPPTRAAKASSGGKASLAAVVQTAFRDVTNSYLNANKENIPPGYLSSVNGAAALGGDHRSDGSGACNPNACGVSRGRLLRDADFCYTPLQTDLARTEIEYASDAATCVMRGPGAGATLVTGSAGAARGTPTPVTPKGRSVSSCAAAAGNTGDGSGLAGVLRTPGHNTVQHPALSNGNAACRLIPQRHHALSSPHTADTSAVSATPHQSRQRSSCGVRATPLPSPMYASWNRVAAATSTPASGMQGDGGGGSQPSSQPSILSTPNGACRSCVAAEATVAAVGTRAPLDTPVRPEEIPLFFNNSFESGSESPTGDAVASGGRGAALTTPYRTCHLQMAVEEMLRNCLDSFTPTKGSDASGATPCGSWRRRQQRQAAGAHASPLNAYAALESLLPPGMGVAGRSGSDAWAPAMMGSSTPGRLTALQGAFAESDSEDASATPLSDRASSGMPSAGVRRDPMVYFSTTAVAASKSSESWCEVARSNEADAESLSNAIAGCGACRGAAESLSQHSSDTRSAFEYNCSDGSCNGPDVLAMLAAAVQQQYAQSSRRSSEARPQSAYSRVGSVESGSHALSERNVATASQQQQQSTTPPPSYDDAARHQKPLRLSGHTHLDFSASSCATAPHALPPTRRSHHLPHVKAAAGSLIAVGGRRVPVDKLHLLSINDEPSLSAISPTAGRAAAMGSSRGGPKARSQPSSSSAPHHVEGPSMRRVPKASLVTVTRAAATDADAAAPVATSSRASVPDNRSGAPLPTSSSSNVSEAAVARAVAAGPSARRLPPAMATQQRHSSGDAIAGVAALSSAVNQEGAQQSSEADVVAVLRFSKGQTMRFLTNLSSAALATARRAVTRGRSSARRTTACTATPVLASRMLLSSVQVGKTYLAHVYAEGSPHEGLSYEDAGVCVQLITPASSNYAAQLNCVDGVLLRTVEVFSNEEDRKQHERVLLQQTTAYIECERQFKFSSLPFQLESIYFTFDGSVCVVFYRVVAAADGSLSSTSHRHTNTSRVVRELQLHLNCRVVLKQC</sequence>
<comment type="caution">
    <text evidence="3">The sequence shown here is derived from an EMBL/GenBank/DDBJ whole genome shotgun (WGS) entry which is preliminary data.</text>
</comment>
<dbReference type="Proteomes" id="UP000673552">
    <property type="component" value="Unassembled WGS sequence"/>
</dbReference>
<feature type="compositionally biased region" description="Low complexity" evidence="1">
    <location>
        <begin position="675"/>
        <end position="687"/>
    </location>
</feature>
<reference evidence="4" key="1">
    <citation type="journal article" date="2021" name="Microbiol. Resour. Announc.">
        <title>LGAAP: Leishmaniinae Genome Assembly and Annotation Pipeline.</title>
        <authorList>
            <person name="Almutairi H."/>
            <person name="Urbaniak M.D."/>
            <person name="Bates M.D."/>
            <person name="Jariyapan N."/>
            <person name="Kwakye-Nuako G."/>
            <person name="Thomaz-Soccol V."/>
            <person name="Al-Salem W.S."/>
            <person name="Dillon R.J."/>
            <person name="Bates P.A."/>
            <person name="Gatherer D."/>
        </authorList>
    </citation>
    <scope>NUCLEOTIDE SEQUENCE [LARGE SCALE GENOMIC DNA]</scope>
</reference>
<feature type="compositionally biased region" description="Low complexity" evidence="1">
    <location>
        <begin position="545"/>
        <end position="557"/>
    </location>
</feature>
<evidence type="ECO:0000256" key="1">
    <source>
        <dbReference type="SAM" id="MobiDB-lite"/>
    </source>
</evidence>
<dbReference type="KEGG" id="lmat:92513806"/>
<feature type="domain" description="PSP1 C-terminal" evidence="2">
    <location>
        <begin position="930"/>
        <end position="1021"/>
    </location>
</feature>
<organism evidence="3 4">
    <name type="scientific">Leishmania martiniquensis</name>
    <dbReference type="NCBI Taxonomy" id="1580590"/>
    <lineage>
        <taxon>Eukaryota</taxon>
        <taxon>Discoba</taxon>
        <taxon>Euglenozoa</taxon>
        <taxon>Kinetoplastea</taxon>
        <taxon>Metakinetoplastina</taxon>
        <taxon>Trypanosomatida</taxon>
        <taxon>Trypanosomatidae</taxon>
        <taxon>Leishmaniinae</taxon>
        <taxon>Leishmania</taxon>
    </lineage>
</organism>
<feature type="region of interest" description="Disordered" evidence="1">
    <location>
        <begin position="352"/>
        <end position="377"/>
    </location>
</feature>
<feature type="region of interest" description="Disordered" evidence="1">
    <location>
        <begin position="725"/>
        <end position="757"/>
    </location>
</feature>
<evidence type="ECO:0000259" key="2">
    <source>
        <dbReference type="Pfam" id="PF04468"/>
    </source>
</evidence>
<dbReference type="RefSeq" id="XP_067176662.1">
    <property type="nucleotide sequence ID" value="XM_067321294.1"/>
</dbReference>
<dbReference type="InterPro" id="IPR007557">
    <property type="entry name" value="PSP1_C"/>
</dbReference>
<accession>A0A836FZS7</accession>
<feature type="region of interest" description="Disordered" evidence="1">
    <location>
        <begin position="301"/>
        <end position="320"/>
    </location>
</feature>
<feature type="region of interest" description="Disordered" evidence="1">
    <location>
        <begin position="426"/>
        <end position="452"/>
    </location>
</feature>
<dbReference type="Pfam" id="PF04468">
    <property type="entry name" value="PSP1"/>
    <property type="match status" value="1"/>
</dbReference>
<gene>
    <name evidence="3" type="ORF">LSCM1_03761</name>
</gene>
<feature type="region of interest" description="Disordered" evidence="1">
    <location>
        <begin position="237"/>
        <end position="263"/>
    </location>
</feature>
<evidence type="ECO:0000313" key="4">
    <source>
        <dbReference type="Proteomes" id="UP000673552"/>
    </source>
</evidence>
<dbReference type="EMBL" id="JAFEUZ010000030">
    <property type="protein sequence ID" value="KAG5472362.1"/>
    <property type="molecule type" value="Genomic_DNA"/>
</dbReference>
<feature type="compositionally biased region" description="Polar residues" evidence="1">
    <location>
        <begin position="192"/>
        <end position="213"/>
    </location>
</feature>
<feature type="compositionally biased region" description="Low complexity" evidence="1">
    <location>
        <begin position="252"/>
        <end position="261"/>
    </location>
</feature>
<proteinExistence type="predicted"/>
<dbReference type="OrthoDB" id="273201at2759"/>
<protein>
    <recommendedName>
        <fullName evidence="2">PSP1 C-terminal domain-containing protein</fullName>
    </recommendedName>
</protein>
<reference evidence="4" key="2">
    <citation type="journal article" date="2021" name="Sci. Data">
        <title>Chromosome-scale genome sequencing, assembly and annotation of six genomes from subfamily Leishmaniinae.</title>
        <authorList>
            <person name="Almutairi H."/>
            <person name="Urbaniak M.D."/>
            <person name="Bates M.D."/>
            <person name="Jariyapan N."/>
            <person name="Kwakye-Nuako G."/>
            <person name="Thomaz Soccol V."/>
            <person name="Al-Salem W.S."/>
            <person name="Dillon R.J."/>
            <person name="Bates P.A."/>
            <person name="Gatherer D."/>
        </authorList>
    </citation>
    <scope>NUCLEOTIDE SEQUENCE [LARGE SCALE GENOMIC DNA]</scope>
</reference>
<evidence type="ECO:0000313" key="3">
    <source>
        <dbReference type="EMBL" id="KAG5472362.1"/>
    </source>
</evidence>
<feature type="region of interest" description="Disordered" evidence="1">
    <location>
        <begin position="545"/>
        <end position="598"/>
    </location>
</feature>
<feature type="compositionally biased region" description="Low complexity" evidence="1">
    <location>
        <begin position="577"/>
        <end position="587"/>
    </location>
</feature>
<feature type="region of interest" description="Disordered" evidence="1">
    <location>
        <begin position="188"/>
        <end position="219"/>
    </location>
</feature>
<keyword evidence="4" id="KW-1185">Reference proteome</keyword>
<dbReference type="GeneID" id="92513806"/>
<name>A0A836FZS7_9TRYP</name>
<feature type="compositionally biased region" description="Low complexity" evidence="1">
    <location>
        <begin position="725"/>
        <end position="742"/>
    </location>
</feature>
<feature type="region of interest" description="Disordered" evidence="1">
    <location>
        <begin position="667"/>
        <end position="711"/>
    </location>
</feature>
<dbReference type="AlphaFoldDB" id="A0A836FZS7"/>